<evidence type="ECO:0000256" key="11">
    <source>
        <dbReference type="SAM" id="Phobius"/>
    </source>
</evidence>
<dbReference type="EMBL" id="JAGBKM010000004">
    <property type="protein sequence ID" value="MBO1530308.1"/>
    <property type="molecule type" value="Genomic_DNA"/>
</dbReference>
<gene>
    <name evidence="13" type="ORF">J3492_03655</name>
</gene>
<evidence type="ECO:0000256" key="10">
    <source>
        <dbReference type="ARBA" id="ARBA00030775"/>
    </source>
</evidence>
<comment type="similarity">
    <text evidence="9">Belongs to the GSP H family.</text>
</comment>
<dbReference type="Proteomes" id="UP000664554">
    <property type="component" value="Unassembled WGS sequence"/>
</dbReference>
<evidence type="ECO:0000313" key="13">
    <source>
        <dbReference type="EMBL" id="MBO1530308.1"/>
    </source>
</evidence>
<evidence type="ECO:0000256" key="9">
    <source>
        <dbReference type="ARBA" id="ARBA00025772"/>
    </source>
</evidence>
<organism evidence="13 14">
    <name type="scientific">Psychrobacter coccoides</name>
    <dbReference type="NCBI Taxonomy" id="2818440"/>
    <lineage>
        <taxon>Bacteria</taxon>
        <taxon>Pseudomonadati</taxon>
        <taxon>Pseudomonadota</taxon>
        <taxon>Gammaproteobacteria</taxon>
        <taxon>Moraxellales</taxon>
        <taxon>Moraxellaceae</taxon>
        <taxon>Psychrobacter</taxon>
    </lineage>
</organism>
<dbReference type="RefSeq" id="WP_207990004.1">
    <property type="nucleotide sequence ID" value="NZ_JAGBKM010000004.1"/>
</dbReference>
<evidence type="ECO:0000256" key="4">
    <source>
        <dbReference type="ARBA" id="ARBA00022481"/>
    </source>
</evidence>
<keyword evidence="6 11" id="KW-0812">Transmembrane</keyword>
<evidence type="ECO:0000256" key="7">
    <source>
        <dbReference type="ARBA" id="ARBA00022989"/>
    </source>
</evidence>
<comment type="subcellular location">
    <subcellularLocation>
        <location evidence="1">Cell inner membrane</location>
        <topology evidence="1">Single-pass membrane protein</topology>
    </subcellularLocation>
</comment>
<evidence type="ECO:0000256" key="6">
    <source>
        <dbReference type="ARBA" id="ARBA00022692"/>
    </source>
</evidence>
<reference evidence="13 14" key="1">
    <citation type="submission" date="2021-03" db="EMBL/GenBank/DDBJ databases">
        <authorList>
            <person name="Shang D.-D."/>
            <person name="Du Z.-J."/>
            <person name="Chen G.-J."/>
        </authorList>
    </citation>
    <scope>NUCLEOTIDE SEQUENCE [LARGE SCALE GENOMIC DNA]</scope>
    <source>
        <strain evidence="13 14">F1192</strain>
    </source>
</reference>
<dbReference type="SUPFAM" id="SSF54523">
    <property type="entry name" value="Pili subunits"/>
    <property type="match status" value="1"/>
</dbReference>
<dbReference type="InterPro" id="IPR045584">
    <property type="entry name" value="Pilin-like"/>
</dbReference>
<evidence type="ECO:0000256" key="1">
    <source>
        <dbReference type="ARBA" id="ARBA00004377"/>
    </source>
</evidence>
<accession>A0ABS3NMJ1</accession>
<dbReference type="InterPro" id="IPR022346">
    <property type="entry name" value="T2SS_GspH"/>
</dbReference>
<evidence type="ECO:0000256" key="2">
    <source>
        <dbReference type="ARBA" id="ARBA00021549"/>
    </source>
</evidence>
<dbReference type="Pfam" id="PF07963">
    <property type="entry name" value="N_methyl"/>
    <property type="match status" value="1"/>
</dbReference>
<keyword evidence="14" id="KW-1185">Reference proteome</keyword>
<dbReference type="Gene3D" id="3.55.40.10">
    <property type="entry name" value="minor pseudopilin epsh domain"/>
    <property type="match status" value="1"/>
</dbReference>
<evidence type="ECO:0000256" key="5">
    <source>
        <dbReference type="ARBA" id="ARBA00022519"/>
    </source>
</evidence>
<feature type="transmembrane region" description="Helical" evidence="11">
    <location>
        <begin position="72"/>
        <end position="91"/>
    </location>
</feature>
<comment type="caution">
    <text evidence="13">The sequence shown here is derived from an EMBL/GenBank/DDBJ whole genome shotgun (WGS) entry which is preliminary data.</text>
</comment>
<keyword evidence="3" id="KW-1003">Cell membrane</keyword>
<evidence type="ECO:0000259" key="12">
    <source>
        <dbReference type="Pfam" id="PF12019"/>
    </source>
</evidence>
<sequence length="238" mass="26867">MLRQSLLKSQRIAIIYLVKTAVIAIARTFSAFSSTHFDNQQSLPPTVTKNKTRSTKTFIHCRANQGFTLIEVVITTLVLAIIATIATPSILTQLANMEAKRVRHTLMNTFSTAKAESYIRRQNLVVCLSDSGGRCHKDSKKALLLFIDNNDNKHFDQTTDHLLSEQHINPKYGTLHLRAGKRHYVRFYGDSGKPRGHFGHIKYCPNKSYNRAMYQVSFNQVGIIKYKPNSIHDTGCAG</sequence>
<dbReference type="Pfam" id="PF12019">
    <property type="entry name" value="GspH"/>
    <property type="match status" value="1"/>
</dbReference>
<feature type="transmembrane region" description="Helical" evidence="11">
    <location>
        <begin position="12"/>
        <end position="32"/>
    </location>
</feature>
<dbReference type="NCBIfam" id="TIGR02532">
    <property type="entry name" value="IV_pilin_GFxxxE"/>
    <property type="match status" value="1"/>
</dbReference>
<protein>
    <recommendedName>
        <fullName evidence="2">Type II secretion system protein H</fullName>
    </recommendedName>
    <alternativeName>
        <fullName evidence="10">General secretion pathway protein H</fullName>
    </alternativeName>
</protein>
<keyword evidence="7 11" id="KW-1133">Transmembrane helix</keyword>
<dbReference type="InterPro" id="IPR012902">
    <property type="entry name" value="N_methyl_site"/>
</dbReference>
<keyword evidence="4" id="KW-0488">Methylation</keyword>
<keyword evidence="5" id="KW-0997">Cell inner membrane</keyword>
<proteinExistence type="inferred from homology"/>
<keyword evidence="8 11" id="KW-0472">Membrane</keyword>
<evidence type="ECO:0000256" key="3">
    <source>
        <dbReference type="ARBA" id="ARBA00022475"/>
    </source>
</evidence>
<evidence type="ECO:0000256" key="8">
    <source>
        <dbReference type="ARBA" id="ARBA00023136"/>
    </source>
</evidence>
<dbReference type="PROSITE" id="PS00409">
    <property type="entry name" value="PROKAR_NTER_METHYL"/>
    <property type="match status" value="1"/>
</dbReference>
<evidence type="ECO:0000313" key="14">
    <source>
        <dbReference type="Proteomes" id="UP000664554"/>
    </source>
</evidence>
<feature type="domain" description="General secretion pathway GspH" evidence="12">
    <location>
        <begin position="105"/>
        <end position="221"/>
    </location>
</feature>
<name>A0ABS3NMJ1_9GAMM</name>